<dbReference type="RefSeq" id="WP_115808145.1">
    <property type="nucleotide sequence ID" value="NZ_JABFDI010000012.1"/>
</dbReference>
<sequence length="245" mass="28016">MKKSVLLIAILVGACLNAIAQDIGKIEYKIKLDGEFINQEKLEKKKKLSFINNALNEHTEQFKFSLVFNKEESIFNVEEQMTSDHNSRDFRIAKALIGASRVYYLNTKSNLSLNQFNAYGQDIIIKDSISNIKWALTKESKVIDGYTCYKANTEKIVINSKGTFKTNVIAWYTPDLNYNFGPKGYAGLPGMILELNDNKFIYYAFKINLNMANQIKIDKPKKGKIMTKSEFTELENNIDNTFGQK</sequence>
<protein>
    <submittedName>
        <fullName evidence="2">GLPGLI family protein</fullName>
    </submittedName>
</protein>
<dbReference type="Pfam" id="PF09697">
    <property type="entry name" value="Porph_ging"/>
    <property type="match status" value="1"/>
</dbReference>
<evidence type="ECO:0000313" key="2">
    <source>
        <dbReference type="EMBL" id="REE27808.1"/>
    </source>
</evidence>
<gene>
    <name evidence="2" type="ORF">DFQ09_101647</name>
</gene>
<reference evidence="2 3" key="1">
    <citation type="submission" date="2018-07" db="EMBL/GenBank/DDBJ databases">
        <title>Genomic Encyclopedia of Type Strains, Phase III (KMG-III): the genomes of soil and plant-associated and newly described type strains.</title>
        <authorList>
            <person name="Whitman W."/>
        </authorList>
    </citation>
    <scope>NUCLEOTIDE SEQUENCE [LARGE SCALE GENOMIC DNA]</scope>
    <source>
        <strain evidence="2 3">CECT 7948</strain>
    </source>
</reference>
<evidence type="ECO:0000256" key="1">
    <source>
        <dbReference type="SAM" id="SignalP"/>
    </source>
</evidence>
<dbReference type="InterPro" id="IPR005901">
    <property type="entry name" value="GLPGLI"/>
</dbReference>
<feature type="chain" id="PRO_5017553518" evidence="1">
    <location>
        <begin position="21"/>
        <end position="245"/>
    </location>
</feature>
<dbReference type="NCBIfam" id="TIGR01200">
    <property type="entry name" value="GLPGLI"/>
    <property type="match status" value="1"/>
</dbReference>
<evidence type="ECO:0000313" key="3">
    <source>
        <dbReference type="Proteomes" id="UP000256919"/>
    </source>
</evidence>
<dbReference type="Proteomes" id="UP000256919">
    <property type="component" value="Unassembled WGS sequence"/>
</dbReference>
<keyword evidence="3" id="KW-1185">Reference proteome</keyword>
<feature type="signal peptide" evidence="1">
    <location>
        <begin position="1"/>
        <end position="20"/>
    </location>
</feature>
<name>A0A3D9N4V2_9FLAO</name>
<organism evidence="2 3">
    <name type="scientific">Winogradskyella pacifica</name>
    <dbReference type="NCBI Taxonomy" id="664642"/>
    <lineage>
        <taxon>Bacteria</taxon>
        <taxon>Pseudomonadati</taxon>
        <taxon>Bacteroidota</taxon>
        <taxon>Flavobacteriia</taxon>
        <taxon>Flavobacteriales</taxon>
        <taxon>Flavobacteriaceae</taxon>
        <taxon>Winogradskyella</taxon>
    </lineage>
</organism>
<proteinExistence type="predicted"/>
<dbReference type="AlphaFoldDB" id="A0A3D9N4V2"/>
<dbReference type="PROSITE" id="PS51257">
    <property type="entry name" value="PROKAR_LIPOPROTEIN"/>
    <property type="match status" value="1"/>
</dbReference>
<accession>A0A3D9N4V2</accession>
<comment type="caution">
    <text evidence="2">The sequence shown here is derived from an EMBL/GenBank/DDBJ whole genome shotgun (WGS) entry which is preliminary data.</text>
</comment>
<dbReference type="OrthoDB" id="713598at2"/>
<dbReference type="EMBL" id="QREI01000001">
    <property type="protein sequence ID" value="REE27808.1"/>
    <property type="molecule type" value="Genomic_DNA"/>
</dbReference>
<keyword evidence="1" id="KW-0732">Signal</keyword>